<dbReference type="SUPFAM" id="SSF47729">
    <property type="entry name" value="IHF-like DNA-binding proteins"/>
    <property type="match status" value="1"/>
</dbReference>
<dbReference type="InterPro" id="IPR000119">
    <property type="entry name" value="Hist_DNA-bd"/>
</dbReference>
<comment type="similarity">
    <text evidence="1 3">Belongs to the bacterial histone-like protein family.</text>
</comment>
<accession>A0A2H0LRC7</accession>
<evidence type="ECO:0000256" key="3">
    <source>
        <dbReference type="RuleBase" id="RU003939"/>
    </source>
</evidence>
<dbReference type="GO" id="GO:0003677">
    <property type="term" value="F:DNA binding"/>
    <property type="evidence" value="ECO:0007669"/>
    <property type="project" value="UniProtKB-KW"/>
</dbReference>
<dbReference type="PRINTS" id="PR01727">
    <property type="entry name" value="DNABINDINGHU"/>
</dbReference>
<dbReference type="Pfam" id="PF00216">
    <property type="entry name" value="Bac_DNA_binding"/>
    <property type="match status" value="1"/>
</dbReference>
<gene>
    <name evidence="4" type="ORF">COV74_06275</name>
</gene>
<dbReference type="SMART" id="SM00411">
    <property type="entry name" value="BHL"/>
    <property type="match status" value="1"/>
</dbReference>
<evidence type="ECO:0000313" key="5">
    <source>
        <dbReference type="Proteomes" id="UP000230859"/>
    </source>
</evidence>
<comment type="caution">
    <text evidence="4">The sequence shown here is derived from an EMBL/GenBank/DDBJ whole genome shotgun (WGS) entry which is preliminary data.</text>
</comment>
<dbReference type="Proteomes" id="UP000230859">
    <property type="component" value="Unassembled WGS sequence"/>
</dbReference>
<dbReference type="CDD" id="cd13836">
    <property type="entry name" value="IHF_B"/>
    <property type="match status" value="1"/>
</dbReference>
<dbReference type="AlphaFoldDB" id="A0A2H0LRC7"/>
<dbReference type="InterPro" id="IPR010992">
    <property type="entry name" value="IHF-like_DNA-bd_dom_sf"/>
</dbReference>
<dbReference type="EMBL" id="PCVY01000053">
    <property type="protein sequence ID" value="PIQ86035.1"/>
    <property type="molecule type" value="Genomic_DNA"/>
</dbReference>
<proteinExistence type="inferred from homology"/>
<dbReference type="GO" id="GO:0030527">
    <property type="term" value="F:structural constituent of chromatin"/>
    <property type="evidence" value="ECO:0007669"/>
    <property type="project" value="InterPro"/>
</dbReference>
<evidence type="ECO:0000256" key="2">
    <source>
        <dbReference type="ARBA" id="ARBA00023125"/>
    </source>
</evidence>
<dbReference type="PANTHER" id="PTHR33175">
    <property type="entry name" value="DNA-BINDING PROTEIN HU"/>
    <property type="match status" value="1"/>
</dbReference>
<organism evidence="4 5">
    <name type="scientific">Candidatus Abzuiibacterium crystallinum</name>
    <dbReference type="NCBI Taxonomy" id="1974748"/>
    <lineage>
        <taxon>Bacteria</taxon>
        <taxon>Pseudomonadati</taxon>
        <taxon>Candidatus Omnitrophota</taxon>
        <taxon>Candidatus Abzuiibacterium</taxon>
    </lineage>
</organism>
<dbReference type="GO" id="GO:0005829">
    <property type="term" value="C:cytosol"/>
    <property type="evidence" value="ECO:0007669"/>
    <property type="project" value="TreeGrafter"/>
</dbReference>
<protein>
    <submittedName>
        <fullName evidence="4">Integration host factor subunit beta</fullName>
    </submittedName>
</protein>
<dbReference type="Gene3D" id="4.10.520.10">
    <property type="entry name" value="IHF-like DNA-binding proteins"/>
    <property type="match status" value="1"/>
</dbReference>
<evidence type="ECO:0000313" key="4">
    <source>
        <dbReference type="EMBL" id="PIQ86035.1"/>
    </source>
</evidence>
<reference evidence="4 5" key="1">
    <citation type="submission" date="2017-09" db="EMBL/GenBank/DDBJ databases">
        <title>Depth-based differentiation of microbial function through sediment-hosted aquifers and enrichment of novel symbionts in the deep terrestrial subsurface.</title>
        <authorList>
            <person name="Probst A.J."/>
            <person name="Ladd B."/>
            <person name="Jarett J.K."/>
            <person name="Geller-Mcgrath D.E."/>
            <person name="Sieber C.M."/>
            <person name="Emerson J.B."/>
            <person name="Anantharaman K."/>
            <person name="Thomas B.C."/>
            <person name="Malmstrom R."/>
            <person name="Stieglmeier M."/>
            <person name="Klingl A."/>
            <person name="Woyke T."/>
            <person name="Ryan C.M."/>
            <person name="Banfield J.F."/>
        </authorList>
    </citation>
    <scope>NUCLEOTIDE SEQUENCE [LARGE SCALE GENOMIC DNA]</scope>
    <source>
        <strain evidence="4">CG11_big_fil_rev_8_21_14_0_20_45_26</strain>
    </source>
</reference>
<evidence type="ECO:0000256" key="1">
    <source>
        <dbReference type="ARBA" id="ARBA00010529"/>
    </source>
</evidence>
<sequence length="90" mass="10384">MTKKDIVMKISNETNLTQIDVKKIVQRTLDTILEALERGETVELRNFGVFKVKNRRGRLGRNPRTGQEVQVPEKKVVVFKPGMVLKHKVK</sequence>
<name>A0A2H0LRC7_9BACT</name>
<dbReference type="PANTHER" id="PTHR33175:SF2">
    <property type="entry name" value="INTEGRATION HOST FACTOR SUBUNIT ALPHA"/>
    <property type="match status" value="1"/>
</dbReference>
<keyword evidence="2" id="KW-0238">DNA-binding</keyword>